<dbReference type="PANTHER" id="PTHR41313">
    <property type="entry name" value="ADENINE-SPECIFIC METHYLTRANSFERASE"/>
    <property type="match status" value="1"/>
</dbReference>
<dbReference type="EMBL" id="CP101620">
    <property type="protein sequence ID" value="UTY39108.1"/>
    <property type="molecule type" value="Genomic_DNA"/>
</dbReference>
<evidence type="ECO:0000256" key="1">
    <source>
        <dbReference type="SAM" id="Coils"/>
    </source>
</evidence>
<gene>
    <name evidence="4" type="ORF">NMU03_16310</name>
</gene>
<protein>
    <recommendedName>
        <fullName evidence="3">Helicase C-terminal domain-containing protein</fullName>
    </recommendedName>
</protein>
<evidence type="ECO:0000313" key="5">
    <source>
        <dbReference type="Proteomes" id="UP001060112"/>
    </source>
</evidence>
<accession>A0ABY5I307</accession>
<keyword evidence="5" id="KW-1185">Reference proteome</keyword>
<dbReference type="Gene3D" id="3.40.50.300">
    <property type="entry name" value="P-loop containing nucleotide triphosphate hydrolases"/>
    <property type="match status" value="1"/>
</dbReference>
<organism evidence="4 5">
    <name type="scientific">Allocoprobacillus halotolerans</name>
    <dbReference type="NCBI Taxonomy" id="2944914"/>
    <lineage>
        <taxon>Bacteria</taxon>
        <taxon>Bacillati</taxon>
        <taxon>Bacillota</taxon>
        <taxon>Erysipelotrichia</taxon>
        <taxon>Erysipelotrichales</taxon>
        <taxon>Erysipelotrichaceae</taxon>
        <taxon>Allocoprobacillus</taxon>
    </lineage>
</organism>
<feature type="compositionally biased region" description="Acidic residues" evidence="2">
    <location>
        <begin position="612"/>
        <end position="622"/>
    </location>
</feature>
<evidence type="ECO:0000256" key="2">
    <source>
        <dbReference type="SAM" id="MobiDB-lite"/>
    </source>
</evidence>
<evidence type="ECO:0000259" key="3">
    <source>
        <dbReference type="PROSITE" id="PS51194"/>
    </source>
</evidence>
<dbReference type="InterPro" id="IPR052933">
    <property type="entry name" value="DNA_Protect_Modify"/>
</dbReference>
<feature type="region of interest" description="Disordered" evidence="2">
    <location>
        <begin position="609"/>
        <end position="634"/>
    </location>
</feature>
<dbReference type="SMART" id="SM00490">
    <property type="entry name" value="HELICc"/>
    <property type="match status" value="1"/>
</dbReference>
<feature type="domain" description="Helicase C-terminal" evidence="3">
    <location>
        <begin position="221"/>
        <end position="383"/>
    </location>
</feature>
<keyword evidence="1" id="KW-0175">Coiled coil</keyword>
<evidence type="ECO:0000313" key="4">
    <source>
        <dbReference type="EMBL" id="UTY39108.1"/>
    </source>
</evidence>
<dbReference type="RefSeq" id="WP_290139977.1">
    <property type="nucleotide sequence ID" value="NZ_CP101620.1"/>
</dbReference>
<dbReference type="PANTHER" id="PTHR41313:SF1">
    <property type="entry name" value="DNA METHYLASE ADENINE-SPECIFIC DOMAIN-CONTAINING PROTEIN"/>
    <property type="match status" value="1"/>
</dbReference>
<feature type="coiled-coil region" evidence="1">
    <location>
        <begin position="552"/>
        <end position="579"/>
    </location>
</feature>
<dbReference type="PROSITE" id="PS51194">
    <property type="entry name" value="HELICASE_CTER"/>
    <property type="match status" value="1"/>
</dbReference>
<dbReference type="Proteomes" id="UP001060112">
    <property type="component" value="Chromosome"/>
</dbReference>
<dbReference type="InterPro" id="IPR027417">
    <property type="entry name" value="P-loop_NTPase"/>
</dbReference>
<reference evidence="4" key="1">
    <citation type="submission" date="2022-07" db="EMBL/GenBank/DDBJ databases">
        <title>Faecal culturing of patients with breast cancer.</title>
        <authorList>
            <person name="Teng N.M.Y."/>
            <person name="Kiu R."/>
            <person name="Evans R."/>
            <person name="Baker D.J."/>
            <person name="Zenner C."/>
            <person name="Robinson S.D."/>
            <person name="Hall L.J."/>
        </authorList>
    </citation>
    <scope>NUCLEOTIDE SEQUENCE</scope>
    <source>
        <strain evidence="4">LH1062</strain>
    </source>
</reference>
<dbReference type="InterPro" id="IPR001650">
    <property type="entry name" value="Helicase_C-like"/>
</dbReference>
<sequence length="634" mass="72863">MEIASKPYLSLFFLFTKMRNVSGLAATEAQKSSDMFMKCRYLDEITNGKGIVFATGTPISNSMTEMYTMQRYLQFNLLQKQNLQNFDSWASTFGETVSAIELSPEGTGYRMKTRFARFYNLPELIAMFKEVADIKTSDMLNLPVPNAHYETVAVEASPEQKEMVNILAKRAESIRDGHVDPTEDNMLKVTNDGRKLALEQRLTDNSLDDYDGSKVNACINNVMRIYHETSTQKSTQLIFCDMSTPKSGVFNVYEDIKEKLLQRGINEKEIAFIHNANSDIQKKELFAKVRDGKVRILIGSTSKMGAGTNVQTKLVASHDLDCPWRPSDLEQRGGRIIRQGNENSDVYIYRYVTKGTFDAYLYQLVENKQKFISQIMTSKSPVRSAEDIDEACMNYAMVKSIASGDPRVMEKMNLDEQVKKLRLARENYFGQKYELEDKVAEYYPQQISRIQFRITGLEEDVQARITPEEFTMTIKNITYSEKEKAGQAILLACQQNKSEDLFYLGHYRGFEMSMVYDSFQHYHKLYLKNKLNHTVELGQDVFGNIKRIDNVIDGLDKKLTVEKQLLEEMKQQFENAKEEILKPFAKEDEYIEATNKLSKLNKELDIGAQNEPDVELSEEEISNEVKTKNISHTR</sequence>
<dbReference type="SUPFAM" id="SSF52540">
    <property type="entry name" value="P-loop containing nucleoside triphosphate hydrolases"/>
    <property type="match status" value="1"/>
</dbReference>
<dbReference type="Pfam" id="PF00271">
    <property type="entry name" value="Helicase_C"/>
    <property type="match status" value="1"/>
</dbReference>
<proteinExistence type="predicted"/>
<name>A0ABY5I307_9FIRM</name>